<dbReference type="Gene3D" id="3.30.460.10">
    <property type="entry name" value="Beta Polymerase, domain 2"/>
    <property type="match status" value="1"/>
</dbReference>
<dbReference type="PATRIC" id="fig|1423747.3.peg.1117"/>
<reference evidence="3 4" key="1">
    <citation type="journal article" date="2015" name="Genome Announc.">
        <title>Expanding the biotechnology potential of lactobacilli through comparative genomics of 213 strains and associated genera.</title>
        <authorList>
            <person name="Sun Z."/>
            <person name="Harris H.M."/>
            <person name="McCann A."/>
            <person name="Guo C."/>
            <person name="Argimon S."/>
            <person name="Zhang W."/>
            <person name="Yang X."/>
            <person name="Jeffery I.B."/>
            <person name="Cooney J.C."/>
            <person name="Kagawa T.F."/>
            <person name="Liu W."/>
            <person name="Song Y."/>
            <person name="Salvetti E."/>
            <person name="Wrobel A."/>
            <person name="Rasinkangas P."/>
            <person name="Parkhill J."/>
            <person name="Rea M.C."/>
            <person name="O'Sullivan O."/>
            <person name="Ritari J."/>
            <person name="Douillard F.P."/>
            <person name="Paul Ross R."/>
            <person name="Yang R."/>
            <person name="Briner A.E."/>
            <person name="Felis G.E."/>
            <person name="de Vos W.M."/>
            <person name="Barrangou R."/>
            <person name="Klaenhammer T.R."/>
            <person name="Caufield P.W."/>
            <person name="Cui Y."/>
            <person name="Zhang H."/>
            <person name="O'Toole P.W."/>
        </authorList>
    </citation>
    <scope>NUCLEOTIDE SEQUENCE [LARGE SCALE GENOMIC DNA]</scope>
    <source>
        <strain evidence="3 4">DSM 14340</strain>
    </source>
</reference>
<comment type="similarity">
    <text evidence="1 2">Belongs to the Iojap/RsfS family.</text>
</comment>
<dbReference type="NCBIfam" id="TIGR00090">
    <property type="entry name" value="rsfS_iojap_ybeB"/>
    <property type="match status" value="1"/>
</dbReference>
<organism evidence="3 4">
    <name type="scientific">Latilactobacillus fuchuensis DSM 14340 = JCM 11249</name>
    <dbReference type="NCBI Taxonomy" id="1423747"/>
    <lineage>
        <taxon>Bacteria</taxon>
        <taxon>Bacillati</taxon>
        <taxon>Bacillota</taxon>
        <taxon>Bacilli</taxon>
        <taxon>Lactobacillales</taxon>
        <taxon>Lactobacillaceae</taxon>
        <taxon>Latilactobacillus</taxon>
    </lineage>
</organism>
<comment type="subcellular location">
    <subcellularLocation>
        <location evidence="2">Cytoplasm</location>
    </subcellularLocation>
</comment>
<evidence type="ECO:0000256" key="2">
    <source>
        <dbReference type="HAMAP-Rule" id="MF_01477"/>
    </source>
</evidence>
<dbReference type="InterPro" id="IPR004394">
    <property type="entry name" value="Iojap/RsfS/C7orf30"/>
</dbReference>
<dbReference type="GO" id="GO:0090071">
    <property type="term" value="P:negative regulation of ribosome biogenesis"/>
    <property type="evidence" value="ECO:0007669"/>
    <property type="project" value="UniProtKB-UniRule"/>
</dbReference>
<dbReference type="SUPFAM" id="SSF81301">
    <property type="entry name" value="Nucleotidyltransferase"/>
    <property type="match status" value="1"/>
</dbReference>
<dbReference type="GO" id="GO:0042256">
    <property type="term" value="P:cytosolic ribosome assembly"/>
    <property type="evidence" value="ECO:0007669"/>
    <property type="project" value="UniProtKB-UniRule"/>
</dbReference>
<accession>A0A0R1RUV1</accession>
<dbReference type="Pfam" id="PF02410">
    <property type="entry name" value="RsfS"/>
    <property type="match status" value="1"/>
</dbReference>
<evidence type="ECO:0000256" key="1">
    <source>
        <dbReference type="ARBA" id="ARBA00010574"/>
    </source>
</evidence>
<evidence type="ECO:0000313" key="4">
    <source>
        <dbReference type="Proteomes" id="UP000051264"/>
    </source>
</evidence>
<dbReference type="HAMAP" id="MF_01477">
    <property type="entry name" value="Iojap_RsfS"/>
    <property type="match status" value="1"/>
</dbReference>
<dbReference type="GO" id="GO:0017148">
    <property type="term" value="P:negative regulation of translation"/>
    <property type="evidence" value="ECO:0007669"/>
    <property type="project" value="UniProtKB-UniRule"/>
</dbReference>
<keyword evidence="2" id="KW-0810">Translation regulation</keyword>
<comment type="caution">
    <text evidence="3">The sequence shown here is derived from an EMBL/GenBank/DDBJ whole genome shotgun (WGS) entry which is preliminary data.</text>
</comment>
<dbReference type="STRING" id="1423747.FC69_GL001093"/>
<comment type="function">
    <text evidence="2">Functions as a ribosomal silencing factor. Interacts with ribosomal protein uL14 (rplN), blocking formation of intersubunit bridge B8. Prevents association of the 30S and 50S ribosomal subunits and the formation of functional ribosomes, thus repressing translation.</text>
</comment>
<dbReference type="AlphaFoldDB" id="A0A0R1RUV1"/>
<proteinExistence type="inferred from homology"/>
<keyword evidence="2" id="KW-0963">Cytoplasm</keyword>
<dbReference type="GO" id="GO:0043023">
    <property type="term" value="F:ribosomal large subunit binding"/>
    <property type="evidence" value="ECO:0007669"/>
    <property type="project" value="TreeGrafter"/>
</dbReference>
<keyword evidence="2" id="KW-0678">Repressor</keyword>
<dbReference type="PANTHER" id="PTHR21043">
    <property type="entry name" value="IOJAP SUPERFAMILY ORTHOLOG"/>
    <property type="match status" value="1"/>
</dbReference>
<protein>
    <recommendedName>
        <fullName evidence="2">Ribosomal silencing factor RsfS</fullName>
    </recommendedName>
</protein>
<dbReference type="PANTHER" id="PTHR21043:SF0">
    <property type="entry name" value="MITOCHONDRIAL ASSEMBLY OF RIBOSOMAL LARGE SUBUNIT PROTEIN 1"/>
    <property type="match status" value="1"/>
</dbReference>
<dbReference type="GO" id="GO:0005737">
    <property type="term" value="C:cytoplasm"/>
    <property type="evidence" value="ECO:0007669"/>
    <property type="project" value="UniProtKB-SubCell"/>
</dbReference>
<sequence length="119" mass="13389">MKSLEMLEIAVKAADSKRAEDIVALNMEGISLLADYFVMLTGSSERQLKAIVTAIEDAEEEKGVFVKSIEGKKGSRWILMDFGDLVINAFMSEERDLYQLEELWDQAPKVDVADWITAE</sequence>
<name>A0A0R1RUV1_9LACO</name>
<dbReference type="eggNOG" id="COG0799">
    <property type="taxonomic scope" value="Bacteria"/>
</dbReference>
<dbReference type="InterPro" id="IPR043519">
    <property type="entry name" value="NT_sf"/>
</dbReference>
<gene>
    <name evidence="2" type="primary">rsfS</name>
    <name evidence="3" type="ORF">FC69_GL001093</name>
</gene>
<dbReference type="Proteomes" id="UP000051264">
    <property type="component" value="Unassembled WGS sequence"/>
</dbReference>
<dbReference type="EMBL" id="AZEX01000031">
    <property type="protein sequence ID" value="KRL60911.1"/>
    <property type="molecule type" value="Genomic_DNA"/>
</dbReference>
<evidence type="ECO:0000313" key="3">
    <source>
        <dbReference type="EMBL" id="KRL60911.1"/>
    </source>
</evidence>
<dbReference type="OrthoDB" id="9793681at2"/>
<comment type="subunit">
    <text evidence="2">Interacts with ribosomal protein uL14 (rplN).</text>
</comment>